<evidence type="ECO:0000256" key="6">
    <source>
        <dbReference type="ARBA" id="ARBA00023004"/>
    </source>
</evidence>
<dbReference type="NCBIfam" id="TIGR04057">
    <property type="entry name" value="SusC_RagA_signa"/>
    <property type="match status" value="1"/>
</dbReference>
<dbReference type="AlphaFoldDB" id="A0A1K1RC92"/>
<evidence type="ECO:0000256" key="7">
    <source>
        <dbReference type="ARBA" id="ARBA00023077"/>
    </source>
</evidence>
<keyword evidence="3 10" id="KW-1134">Transmembrane beta strand</keyword>
<dbReference type="InterPro" id="IPR012910">
    <property type="entry name" value="Plug_dom"/>
</dbReference>
<keyword evidence="8 10" id="KW-0472">Membrane</keyword>
<evidence type="ECO:0000256" key="1">
    <source>
        <dbReference type="ARBA" id="ARBA00004571"/>
    </source>
</evidence>
<dbReference type="SUPFAM" id="SSF49464">
    <property type="entry name" value="Carboxypeptidase regulatory domain-like"/>
    <property type="match status" value="1"/>
</dbReference>
<proteinExistence type="inferred from homology"/>
<dbReference type="InterPro" id="IPR008969">
    <property type="entry name" value="CarboxyPept-like_regulatory"/>
</dbReference>
<dbReference type="NCBIfam" id="TIGR04056">
    <property type="entry name" value="OMP_RagA_SusC"/>
    <property type="match status" value="1"/>
</dbReference>
<dbReference type="Pfam" id="PF13715">
    <property type="entry name" value="CarbopepD_reg_2"/>
    <property type="match status" value="1"/>
</dbReference>
<evidence type="ECO:0000259" key="12">
    <source>
        <dbReference type="SMART" id="SM00965"/>
    </source>
</evidence>
<evidence type="ECO:0000256" key="3">
    <source>
        <dbReference type="ARBA" id="ARBA00022452"/>
    </source>
</evidence>
<comment type="subcellular location">
    <subcellularLocation>
        <location evidence="1 10">Cell outer membrane</location>
        <topology evidence="1 10">Multi-pass membrane protein</topology>
    </subcellularLocation>
</comment>
<keyword evidence="14" id="KW-1185">Reference proteome</keyword>
<evidence type="ECO:0000256" key="4">
    <source>
        <dbReference type="ARBA" id="ARBA00022496"/>
    </source>
</evidence>
<organism evidence="13 14">
    <name type="scientific">Sinomicrobium oceani</name>
    <dbReference type="NCBI Taxonomy" id="1150368"/>
    <lineage>
        <taxon>Bacteria</taxon>
        <taxon>Pseudomonadati</taxon>
        <taxon>Bacteroidota</taxon>
        <taxon>Flavobacteriia</taxon>
        <taxon>Flavobacteriales</taxon>
        <taxon>Flavobacteriaceae</taxon>
        <taxon>Sinomicrobium</taxon>
    </lineage>
</organism>
<dbReference type="STRING" id="1150368.SAMN02927921_03356"/>
<reference evidence="13 14" key="1">
    <citation type="submission" date="2016-11" db="EMBL/GenBank/DDBJ databases">
        <authorList>
            <person name="Jaros S."/>
            <person name="Januszkiewicz K."/>
            <person name="Wedrychowicz H."/>
        </authorList>
    </citation>
    <scope>NUCLEOTIDE SEQUENCE [LARGE SCALE GENOMIC DNA]</scope>
    <source>
        <strain evidence="13 14">CGMCC 1.12145</strain>
    </source>
</reference>
<accession>A0A1K1RC92</accession>
<keyword evidence="5 10" id="KW-0812">Transmembrane</keyword>
<dbReference type="GO" id="GO:0006826">
    <property type="term" value="P:iron ion transport"/>
    <property type="evidence" value="ECO:0007669"/>
    <property type="project" value="UniProtKB-KW"/>
</dbReference>
<dbReference type="Pfam" id="PF07715">
    <property type="entry name" value="Plug"/>
    <property type="match status" value="1"/>
</dbReference>
<dbReference type="InterPro" id="IPR023996">
    <property type="entry name" value="TonB-dep_OMP_SusC/RagA"/>
</dbReference>
<evidence type="ECO:0000256" key="5">
    <source>
        <dbReference type="ARBA" id="ARBA00022692"/>
    </source>
</evidence>
<evidence type="ECO:0000256" key="11">
    <source>
        <dbReference type="RuleBase" id="RU003357"/>
    </source>
</evidence>
<dbReference type="SMART" id="SM00965">
    <property type="entry name" value="STN"/>
    <property type="match status" value="1"/>
</dbReference>
<feature type="domain" description="Secretin/TonB short N-terminal" evidence="12">
    <location>
        <begin position="76"/>
        <end position="127"/>
    </location>
</feature>
<dbReference type="InterPro" id="IPR023997">
    <property type="entry name" value="TonB-dep_OMP_SusC/RagA_CS"/>
</dbReference>
<keyword evidence="2 10" id="KW-0813">Transport</keyword>
<keyword evidence="7 11" id="KW-0798">TonB box</keyword>
<comment type="similarity">
    <text evidence="10 11">Belongs to the TonB-dependent receptor family.</text>
</comment>
<keyword evidence="4" id="KW-0410">Iron transport</keyword>
<evidence type="ECO:0000256" key="8">
    <source>
        <dbReference type="ARBA" id="ARBA00023136"/>
    </source>
</evidence>
<dbReference type="InterPro" id="IPR000531">
    <property type="entry name" value="Beta-barrel_TonB"/>
</dbReference>
<dbReference type="PROSITE" id="PS52016">
    <property type="entry name" value="TONB_DEPENDENT_REC_3"/>
    <property type="match status" value="1"/>
</dbReference>
<keyword evidence="9 10" id="KW-0998">Cell outer membrane</keyword>
<dbReference type="InterPro" id="IPR011662">
    <property type="entry name" value="Secretin/TonB_short_N"/>
</dbReference>
<dbReference type="Pfam" id="PF07660">
    <property type="entry name" value="STN"/>
    <property type="match status" value="1"/>
</dbReference>
<dbReference type="InterPro" id="IPR037066">
    <property type="entry name" value="Plug_dom_sf"/>
</dbReference>
<evidence type="ECO:0000256" key="9">
    <source>
        <dbReference type="ARBA" id="ARBA00023237"/>
    </source>
</evidence>
<dbReference type="Pfam" id="PF00593">
    <property type="entry name" value="TonB_dep_Rec_b-barrel"/>
    <property type="match status" value="1"/>
</dbReference>
<evidence type="ECO:0000313" key="13">
    <source>
        <dbReference type="EMBL" id="SFW69278.1"/>
    </source>
</evidence>
<protein>
    <submittedName>
        <fullName evidence="13">TonB-linked outer membrane protein, SusC/RagA family</fullName>
    </submittedName>
</protein>
<dbReference type="InterPro" id="IPR039426">
    <property type="entry name" value="TonB-dep_rcpt-like"/>
</dbReference>
<dbReference type="EMBL" id="FPJE01000022">
    <property type="protein sequence ID" value="SFW69278.1"/>
    <property type="molecule type" value="Genomic_DNA"/>
</dbReference>
<keyword evidence="4" id="KW-0406">Ion transport</keyword>
<evidence type="ECO:0000313" key="14">
    <source>
        <dbReference type="Proteomes" id="UP000182248"/>
    </source>
</evidence>
<keyword evidence="6" id="KW-0408">Iron</keyword>
<name>A0A1K1RC92_9FLAO</name>
<dbReference type="InterPro" id="IPR036942">
    <property type="entry name" value="Beta-barrel_TonB_sf"/>
</dbReference>
<sequence length="1197" mass="133173">MKKNYRFKPFYGYWHSLAAKIPVGPMIRVMKIYVVLVCLTIGELLASNVRAQNITLRMERQHLSEVLSAIEKRTNYHFFYNSRLVDVSKIVSINIDNAALEETMEKLLTDMEIDFKVVKNQIVLFPKGDTYAVKMIEDLIKEAEEKSARKEIEHVNTLLAETARGLRTAMQDVVRGTVTDEDGIPLPGVNIVVKGSTIGTQTDFDGKYTIAAKQGQVLSFSYVGQKTVDVRVGASGVVDLQMEEDAQALEEVVVVAYGVQDKETMVGSNTSIKSEMIEDRPLTNIAKALDGNVPGVQVATASGQPGSGLSVRIRGVSSYNLSNSPLYILDGAVFTGDLSDLNPNDIESLNVLKDASATSLYGAAAANGVVLITSKKGGKRGKGTFNFNAFTGMVTRGIPQYDRVNADDYYVLTWNSMRNGYLASTSGATIEEANAYASSELISDNLKNNIYNVADDEVVLDGALNPAASKLYNDFDWEDAVTRTGIIQRYDLSYGNTTDTGNFFSSVSYNKEEGYAIRTGFERFTARVSTDRQVTDWLKLGVSLNGNISQSNQAESEGGSSYINPFYFTRGMGPIYSPYLYDAEGNPVYDEEGKRVYDGVETRGRGAGASVGRNVIQETLLNRRYLEANSIMSRVFAEFKLTEDLTFTTNATYDVRNQGYDYYSNKVIGDAYETGALSRTEYKYTGVTLNQLLNYKKSFGQHNFGALIGHESFEYKYDYQYQRKIEQVVNGIYEFSNFLTTTSLNSYDRRLNKESWFARLNYDFDGKYIASLSARNDATSRFSDQENKGTFWSAGLGWNISREDFLSGIKEITFLKFRTSYGQVGNDGGIGADPGWQADLNLYNLGGYFNAGEPGVYYTQVGNRNLTWESNDQFDVGLEFGLLDDRITGSAEYFKRRTKDMIFEIPTPGSAGVPGNGYYDNIGIMQNTGWEFLLNFALVRHQEFRWDLSVSASLYKNKMIELPQEEIINGTKRLAEGRSMYDFWLRNWYGVDPSDGAPLYVQDPEIATDDNTRVMEDGTMVTTDQSNAKYDYAGSAIPDVTGYFTTNFSYKGFYLNTLFTYQLGGKIYDSNYRLLMGSSPEGDALHTDMLKAWKNPGDITDVPVMSTQNVASASALSSRWLSDASYLTLKTATVGYNFTPAQIEGLGISGLKVYLSAENVFSLTDRVGLEPAQSFNGTTTYRYTPSRILALGLNLSF</sequence>
<dbReference type="Gene3D" id="2.40.170.20">
    <property type="entry name" value="TonB-dependent receptor, beta-barrel domain"/>
    <property type="match status" value="1"/>
</dbReference>
<dbReference type="Gene3D" id="2.170.130.10">
    <property type="entry name" value="TonB-dependent receptor, plug domain"/>
    <property type="match status" value="1"/>
</dbReference>
<dbReference type="Gene3D" id="2.60.40.1120">
    <property type="entry name" value="Carboxypeptidase-like, regulatory domain"/>
    <property type="match status" value="1"/>
</dbReference>
<dbReference type="Proteomes" id="UP000182248">
    <property type="component" value="Unassembled WGS sequence"/>
</dbReference>
<dbReference type="SUPFAM" id="SSF56935">
    <property type="entry name" value="Porins"/>
    <property type="match status" value="1"/>
</dbReference>
<dbReference type="RefSeq" id="WP_245777059.1">
    <property type="nucleotide sequence ID" value="NZ_FPJE01000022.1"/>
</dbReference>
<gene>
    <name evidence="13" type="ORF">SAMN02927921_03356</name>
</gene>
<evidence type="ECO:0000256" key="10">
    <source>
        <dbReference type="PROSITE-ProRule" id="PRU01360"/>
    </source>
</evidence>
<dbReference type="GO" id="GO:0009279">
    <property type="term" value="C:cell outer membrane"/>
    <property type="evidence" value="ECO:0007669"/>
    <property type="project" value="UniProtKB-SubCell"/>
</dbReference>
<evidence type="ECO:0000256" key="2">
    <source>
        <dbReference type="ARBA" id="ARBA00022448"/>
    </source>
</evidence>